<evidence type="ECO:0008006" key="3">
    <source>
        <dbReference type="Google" id="ProtNLM"/>
    </source>
</evidence>
<dbReference type="Proteomes" id="UP000256779">
    <property type="component" value="Unassembled WGS sequence"/>
</dbReference>
<organism evidence="1 2">
    <name type="scientific">Marinoscillum furvescens DSM 4134</name>
    <dbReference type="NCBI Taxonomy" id="1122208"/>
    <lineage>
        <taxon>Bacteria</taxon>
        <taxon>Pseudomonadati</taxon>
        <taxon>Bacteroidota</taxon>
        <taxon>Cytophagia</taxon>
        <taxon>Cytophagales</taxon>
        <taxon>Reichenbachiellaceae</taxon>
        <taxon>Marinoscillum</taxon>
    </lineage>
</organism>
<evidence type="ECO:0000313" key="2">
    <source>
        <dbReference type="Proteomes" id="UP000256779"/>
    </source>
</evidence>
<comment type="caution">
    <text evidence="1">The sequence shown here is derived from an EMBL/GenBank/DDBJ whole genome shotgun (WGS) entry which is preliminary data.</text>
</comment>
<keyword evidence="2" id="KW-1185">Reference proteome</keyword>
<gene>
    <name evidence="1" type="ORF">C7460_114127</name>
</gene>
<accession>A0A3D9L0G4</accession>
<dbReference type="EMBL" id="QREG01000014">
    <property type="protein sequence ID" value="RED96669.1"/>
    <property type="molecule type" value="Genomic_DNA"/>
</dbReference>
<reference evidence="1 2" key="1">
    <citation type="submission" date="2018-07" db="EMBL/GenBank/DDBJ databases">
        <title>Genomic Encyclopedia of Type Strains, Phase IV (KMG-IV): sequencing the most valuable type-strain genomes for metagenomic binning, comparative biology and taxonomic classification.</title>
        <authorList>
            <person name="Goeker M."/>
        </authorList>
    </citation>
    <scope>NUCLEOTIDE SEQUENCE [LARGE SCALE GENOMIC DNA]</scope>
    <source>
        <strain evidence="1 2">DSM 4134</strain>
    </source>
</reference>
<protein>
    <recommendedName>
        <fullName evidence="3">ABM domain-containing protein</fullName>
    </recommendedName>
</protein>
<sequence>MNMYYIVRSYVAAADKTDQFEAVYSPNGEWFHFFEKCEDFLGLELIKNAGDGSYLRIDKWISKASYNDFLQEQQSLYEQLNAQYSELYTEETLLGEYDTIS</sequence>
<dbReference type="AlphaFoldDB" id="A0A3D9L0G4"/>
<evidence type="ECO:0000313" key="1">
    <source>
        <dbReference type="EMBL" id="RED96669.1"/>
    </source>
</evidence>
<proteinExistence type="predicted"/>
<name>A0A3D9L0G4_MARFU</name>
<dbReference type="RefSeq" id="WP_147302970.1">
    <property type="nucleotide sequence ID" value="NZ_QREG01000014.1"/>
</dbReference>
<dbReference type="OrthoDB" id="9808161at2"/>